<dbReference type="SUPFAM" id="SSF58038">
    <property type="entry name" value="SNARE fusion complex"/>
    <property type="match status" value="1"/>
</dbReference>
<dbReference type="AlphaFoldDB" id="A0A814M9D1"/>
<keyword evidence="2" id="KW-1185">Reference proteome</keyword>
<accession>A0A814M9D1</accession>
<protein>
    <submittedName>
        <fullName evidence="1">Uncharacterized protein</fullName>
    </submittedName>
</protein>
<organism evidence="1 2">
    <name type="scientific">Adineta ricciae</name>
    <name type="common">Rotifer</name>
    <dbReference type="NCBI Taxonomy" id="249248"/>
    <lineage>
        <taxon>Eukaryota</taxon>
        <taxon>Metazoa</taxon>
        <taxon>Spiralia</taxon>
        <taxon>Gnathifera</taxon>
        <taxon>Rotifera</taxon>
        <taxon>Eurotatoria</taxon>
        <taxon>Bdelloidea</taxon>
        <taxon>Adinetida</taxon>
        <taxon>Adinetidae</taxon>
        <taxon>Adineta</taxon>
    </lineage>
</organism>
<dbReference type="Proteomes" id="UP000663828">
    <property type="component" value="Unassembled WGS sequence"/>
</dbReference>
<dbReference type="EMBL" id="CAJNOR010001108">
    <property type="protein sequence ID" value="CAF1076473.1"/>
    <property type="molecule type" value="Genomic_DNA"/>
</dbReference>
<dbReference type="Gene3D" id="1.20.5.110">
    <property type="match status" value="1"/>
</dbReference>
<proteinExistence type="predicted"/>
<sequence length="157" mass="17583">METGQLKHATSNSEALLITMNTNQQFPSNATSITGTMTNGIEIFIPSICRLYEYIYHNISNSEKNPTAGNLNALHADGPTTTTDVLKVTVNKLVQRGENLDALDNRTDDFYSTLHRFRGTTRPVNRDKSSCCGRVHYLYRINGRSPMEEMSESSSFL</sequence>
<evidence type="ECO:0000313" key="1">
    <source>
        <dbReference type="EMBL" id="CAF1076473.1"/>
    </source>
</evidence>
<comment type="caution">
    <text evidence="1">The sequence shown here is derived from an EMBL/GenBank/DDBJ whole genome shotgun (WGS) entry which is preliminary data.</text>
</comment>
<evidence type="ECO:0000313" key="2">
    <source>
        <dbReference type="Proteomes" id="UP000663828"/>
    </source>
</evidence>
<gene>
    <name evidence="1" type="ORF">XAT740_LOCUS17093</name>
</gene>
<name>A0A814M9D1_ADIRI</name>
<reference evidence="1" key="1">
    <citation type="submission" date="2021-02" db="EMBL/GenBank/DDBJ databases">
        <authorList>
            <person name="Nowell W R."/>
        </authorList>
    </citation>
    <scope>NUCLEOTIDE SEQUENCE</scope>
</reference>